<evidence type="ECO:0000313" key="2">
    <source>
        <dbReference type="Proteomes" id="UP000177069"/>
    </source>
</evidence>
<protein>
    <submittedName>
        <fullName evidence="1">Uncharacterized protein</fullName>
    </submittedName>
</protein>
<organism evidence="1 2">
    <name type="scientific">Candidatus Curtissbacteria bacterium RIFCSPHIGHO2_01_FULL_41_13</name>
    <dbReference type="NCBI Taxonomy" id="1797745"/>
    <lineage>
        <taxon>Bacteria</taxon>
        <taxon>Candidatus Curtissiibacteriota</taxon>
    </lineage>
</organism>
<dbReference type="AlphaFoldDB" id="A0A1F5G1G1"/>
<dbReference type="EMBL" id="MFBA01000016">
    <property type="protein sequence ID" value="OGD85712.1"/>
    <property type="molecule type" value="Genomic_DNA"/>
</dbReference>
<proteinExistence type="predicted"/>
<comment type="caution">
    <text evidence="1">The sequence shown here is derived from an EMBL/GenBank/DDBJ whole genome shotgun (WGS) entry which is preliminary data.</text>
</comment>
<reference evidence="1 2" key="1">
    <citation type="journal article" date="2016" name="Nat. Commun.">
        <title>Thousands of microbial genomes shed light on interconnected biogeochemical processes in an aquifer system.</title>
        <authorList>
            <person name="Anantharaman K."/>
            <person name="Brown C.T."/>
            <person name="Hug L.A."/>
            <person name="Sharon I."/>
            <person name="Castelle C.J."/>
            <person name="Probst A.J."/>
            <person name="Thomas B.C."/>
            <person name="Singh A."/>
            <person name="Wilkins M.J."/>
            <person name="Karaoz U."/>
            <person name="Brodie E.L."/>
            <person name="Williams K.H."/>
            <person name="Hubbard S.S."/>
            <person name="Banfield J.F."/>
        </authorList>
    </citation>
    <scope>NUCLEOTIDE SEQUENCE [LARGE SCALE GENOMIC DNA]</scope>
</reference>
<sequence>MIEERLVIGKLKELERLHQVAVELSSRIHRQAHQVLRNFGVENTRNRHHTWFEPVAGEGQGGGLKVEEAHWNVSFTEVEGEIGDEGGRKLTYLLTTTENQDSLQKRTPWSLSLYLTHQPIPKQCWLSDQEVHPILVVEANGSIPTVSEIEVFGKRLTMKDNPFNISEGIVRDLEQVAAFVEKIGILHQTSPIE</sequence>
<gene>
    <name evidence="1" type="ORF">A2696_01800</name>
</gene>
<dbReference type="Proteomes" id="UP000177069">
    <property type="component" value="Unassembled WGS sequence"/>
</dbReference>
<name>A0A1F5G1G1_9BACT</name>
<evidence type="ECO:0000313" key="1">
    <source>
        <dbReference type="EMBL" id="OGD85712.1"/>
    </source>
</evidence>
<accession>A0A1F5G1G1</accession>